<organism evidence="4">
    <name type="scientific">Flagellimonas sp. MMG031</name>
    <dbReference type="NCBI Taxonomy" id="3158549"/>
    <lineage>
        <taxon>Bacteria</taxon>
        <taxon>Pseudomonadati</taxon>
        <taxon>Bacteroidota</taxon>
        <taxon>Flavobacteriia</taxon>
        <taxon>Flavobacteriales</taxon>
        <taxon>Flavobacteriaceae</taxon>
        <taxon>Flagellimonas</taxon>
    </lineage>
</organism>
<keyword evidence="4" id="KW-0808">Transferase</keyword>
<keyword evidence="2" id="KW-1133">Transmembrane helix</keyword>
<accession>A0AAU7MUA0</accession>
<dbReference type="Pfam" id="PF02397">
    <property type="entry name" value="Bac_transf"/>
    <property type="match status" value="1"/>
</dbReference>
<evidence type="ECO:0000256" key="1">
    <source>
        <dbReference type="ARBA" id="ARBA00006464"/>
    </source>
</evidence>
<dbReference type="PANTHER" id="PTHR30576:SF8">
    <property type="entry name" value="UNDECAPRENYL-PHOSPHATE GALACTOSE PHOSPHOTRANSFERASE"/>
    <property type="match status" value="1"/>
</dbReference>
<keyword evidence="2" id="KW-0812">Transmembrane</keyword>
<dbReference type="GO" id="GO:0016780">
    <property type="term" value="F:phosphotransferase activity, for other substituted phosphate groups"/>
    <property type="evidence" value="ECO:0007669"/>
    <property type="project" value="TreeGrafter"/>
</dbReference>
<gene>
    <name evidence="4" type="ORF">ABNE31_09350</name>
</gene>
<comment type="similarity">
    <text evidence="1">Belongs to the bacterial sugar transferase family.</text>
</comment>
<dbReference type="KEGG" id="fld:ABNE31_09350"/>
<dbReference type="InterPro" id="IPR003362">
    <property type="entry name" value="Bact_transf"/>
</dbReference>
<dbReference type="EC" id="2.7.8.-" evidence="4"/>
<proteinExistence type="inferred from homology"/>
<name>A0AAU7MUA0_9FLAO</name>
<feature type="domain" description="Bacterial sugar transferase" evidence="3">
    <location>
        <begin position="7"/>
        <end position="181"/>
    </location>
</feature>
<protein>
    <submittedName>
        <fullName evidence="4">Sugar transferase</fullName>
        <ecNumber evidence="4">2.7.8.-</ecNumber>
    </submittedName>
</protein>
<reference evidence="4" key="1">
    <citation type="submission" date="2024-05" db="EMBL/GenBank/DDBJ databases">
        <title>Draft Genome Sequences of Flagellimonas sp. MMG031 and Marinobacter sp. MMG032 Isolated from the dinoflagellate Symbiodinium pilosum.</title>
        <authorList>
            <person name="Shikuma N.J."/>
            <person name="Farrell M.V."/>
        </authorList>
    </citation>
    <scope>NUCLEOTIDE SEQUENCE</scope>
    <source>
        <strain evidence="4">MMG031</strain>
    </source>
</reference>
<sequence length="208" mass="24016">MYSLFFKRVLDFVLAVFGFIVLFPIFLVIWVILLFVNNGKPFFLQPRPGKDEKIFSIIKFKSMTDKTDKNGKLLPDELRVTKFGTFLRKSSLDEIPQLLSIIKGDMSLIGPRPLRVRYLPYYTKEESIRHTVRPGVTGLAQISGRNLLDWDTRLQKDIEYVKNLSFALDMKILFKTALKVLLRKDVALDAESGIPDFDEERKKALGQI</sequence>
<dbReference type="AlphaFoldDB" id="A0AAU7MUA0"/>
<keyword evidence="2" id="KW-0472">Membrane</keyword>
<dbReference type="EMBL" id="CP157804">
    <property type="protein sequence ID" value="XBQ21807.1"/>
    <property type="molecule type" value="Genomic_DNA"/>
</dbReference>
<evidence type="ECO:0000256" key="2">
    <source>
        <dbReference type="SAM" id="Phobius"/>
    </source>
</evidence>
<evidence type="ECO:0000313" key="4">
    <source>
        <dbReference type="EMBL" id="XBQ21807.1"/>
    </source>
</evidence>
<feature type="transmembrane region" description="Helical" evidence="2">
    <location>
        <begin position="12"/>
        <end position="36"/>
    </location>
</feature>
<dbReference type="PANTHER" id="PTHR30576">
    <property type="entry name" value="COLANIC BIOSYNTHESIS UDP-GLUCOSE LIPID CARRIER TRANSFERASE"/>
    <property type="match status" value="1"/>
</dbReference>
<dbReference type="RefSeq" id="WP_349351018.1">
    <property type="nucleotide sequence ID" value="NZ_CP157804.1"/>
</dbReference>
<evidence type="ECO:0000259" key="3">
    <source>
        <dbReference type="Pfam" id="PF02397"/>
    </source>
</evidence>